<protein>
    <submittedName>
        <fullName evidence="2">Uncharacterized protein</fullName>
    </submittedName>
</protein>
<dbReference type="RefSeq" id="WP_096329643.1">
    <property type="nucleotide sequence ID" value="NZ_FOMX01000003.1"/>
</dbReference>
<dbReference type="Proteomes" id="UP000199400">
    <property type="component" value="Unassembled WGS sequence"/>
</dbReference>
<dbReference type="EMBL" id="FOMX01000003">
    <property type="protein sequence ID" value="SFD69001.1"/>
    <property type="molecule type" value="Genomic_DNA"/>
</dbReference>
<sequence>MNRRDGQAVRQQLLGSTWADKQVELHDFGVTGNVTAVDLIDEALPARAAARVPLERPPWAGRPAHGFAVSREITGNS</sequence>
<reference evidence="3" key="1">
    <citation type="submission" date="2016-10" db="EMBL/GenBank/DDBJ databases">
        <authorList>
            <person name="Varghese N."/>
            <person name="Submissions S."/>
        </authorList>
    </citation>
    <scope>NUCLEOTIDE SEQUENCE [LARGE SCALE GENOMIC DNA]</scope>
    <source>
        <strain evidence="3">ATCC 25963</strain>
    </source>
</reference>
<dbReference type="STRING" id="54.SAMN02745121_01177"/>
<feature type="region of interest" description="Disordered" evidence="1">
    <location>
        <begin position="56"/>
        <end position="77"/>
    </location>
</feature>
<evidence type="ECO:0000256" key="1">
    <source>
        <dbReference type="SAM" id="MobiDB-lite"/>
    </source>
</evidence>
<gene>
    <name evidence="2" type="ORF">SAMN02745121_01177</name>
</gene>
<accession>A0A1I1UDU7</accession>
<proteinExistence type="predicted"/>
<evidence type="ECO:0000313" key="3">
    <source>
        <dbReference type="Proteomes" id="UP000199400"/>
    </source>
</evidence>
<dbReference type="AlphaFoldDB" id="A0A1I1UDU7"/>
<keyword evidence="3" id="KW-1185">Reference proteome</keyword>
<name>A0A1I1UDU7_9BACT</name>
<organism evidence="2 3">
    <name type="scientific">Nannocystis exedens</name>
    <dbReference type="NCBI Taxonomy" id="54"/>
    <lineage>
        <taxon>Bacteria</taxon>
        <taxon>Pseudomonadati</taxon>
        <taxon>Myxococcota</taxon>
        <taxon>Polyangia</taxon>
        <taxon>Nannocystales</taxon>
        <taxon>Nannocystaceae</taxon>
        <taxon>Nannocystis</taxon>
    </lineage>
</organism>
<evidence type="ECO:0000313" key="2">
    <source>
        <dbReference type="EMBL" id="SFD69001.1"/>
    </source>
</evidence>